<protein>
    <recommendedName>
        <fullName evidence="4">F5/8 type C domain-containing protein</fullName>
    </recommendedName>
</protein>
<keyword evidence="2" id="KW-1133">Transmembrane helix</keyword>
<proteinExistence type="predicted"/>
<dbReference type="EMBL" id="JBICBT010000830">
    <property type="protein sequence ID" value="KAL3098104.1"/>
    <property type="molecule type" value="Genomic_DNA"/>
</dbReference>
<reference evidence="5 6" key="1">
    <citation type="submission" date="2024-10" db="EMBL/GenBank/DDBJ databases">
        <authorList>
            <person name="Kim D."/>
        </authorList>
    </citation>
    <scope>NUCLEOTIDE SEQUENCE [LARGE SCALE GENOMIC DNA]</scope>
    <source>
        <strain evidence="5">BH-2024</strain>
    </source>
</reference>
<keyword evidence="3" id="KW-0732">Signal</keyword>
<evidence type="ECO:0000256" key="1">
    <source>
        <dbReference type="SAM" id="MobiDB-lite"/>
    </source>
</evidence>
<evidence type="ECO:0000313" key="5">
    <source>
        <dbReference type="EMBL" id="KAL3098104.1"/>
    </source>
</evidence>
<dbReference type="PROSITE" id="PS01286">
    <property type="entry name" value="FA58C_2"/>
    <property type="match status" value="1"/>
</dbReference>
<dbReference type="PANTHER" id="PTHR24543">
    <property type="entry name" value="MULTICOPPER OXIDASE-RELATED"/>
    <property type="match status" value="1"/>
</dbReference>
<feature type="region of interest" description="Disordered" evidence="1">
    <location>
        <begin position="212"/>
        <end position="233"/>
    </location>
</feature>
<organism evidence="5 6">
    <name type="scientific">Heterodera trifolii</name>
    <dbReference type="NCBI Taxonomy" id="157864"/>
    <lineage>
        <taxon>Eukaryota</taxon>
        <taxon>Metazoa</taxon>
        <taxon>Ecdysozoa</taxon>
        <taxon>Nematoda</taxon>
        <taxon>Chromadorea</taxon>
        <taxon>Rhabditida</taxon>
        <taxon>Tylenchina</taxon>
        <taxon>Tylenchomorpha</taxon>
        <taxon>Tylenchoidea</taxon>
        <taxon>Heteroderidae</taxon>
        <taxon>Heteroderinae</taxon>
        <taxon>Heterodera</taxon>
    </lineage>
</organism>
<feature type="compositionally biased region" description="Low complexity" evidence="1">
    <location>
        <begin position="222"/>
        <end position="233"/>
    </location>
</feature>
<evidence type="ECO:0000259" key="4">
    <source>
        <dbReference type="PROSITE" id="PS50022"/>
    </source>
</evidence>
<dbReference type="PROSITE" id="PS01285">
    <property type="entry name" value="FA58C_1"/>
    <property type="match status" value="1"/>
</dbReference>
<dbReference type="SMART" id="SM00231">
    <property type="entry name" value="FA58C"/>
    <property type="match status" value="1"/>
</dbReference>
<name>A0ABD2K5N3_9BILA</name>
<gene>
    <name evidence="5" type="ORF">niasHT_027649</name>
</gene>
<dbReference type="InterPro" id="IPR000421">
    <property type="entry name" value="FA58C"/>
</dbReference>
<dbReference type="Proteomes" id="UP001620626">
    <property type="component" value="Unassembled WGS sequence"/>
</dbReference>
<keyword evidence="2" id="KW-0472">Membrane</keyword>
<evidence type="ECO:0000256" key="3">
    <source>
        <dbReference type="SAM" id="SignalP"/>
    </source>
</evidence>
<keyword evidence="6" id="KW-1185">Reference proteome</keyword>
<dbReference type="PANTHER" id="PTHR24543:SF291">
    <property type="entry name" value="SMOKE ALARM, ISOFORM D"/>
    <property type="match status" value="1"/>
</dbReference>
<feature type="signal peptide" evidence="3">
    <location>
        <begin position="1"/>
        <end position="16"/>
    </location>
</feature>
<feature type="region of interest" description="Disordered" evidence="1">
    <location>
        <begin position="400"/>
        <end position="428"/>
    </location>
</feature>
<feature type="domain" description="F5/8 type C" evidence="4">
    <location>
        <begin position="47"/>
        <end position="207"/>
    </location>
</feature>
<dbReference type="Gene3D" id="2.60.120.260">
    <property type="entry name" value="Galactose-binding domain-like"/>
    <property type="match status" value="1"/>
</dbReference>
<feature type="chain" id="PRO_5044755610" description="F5/8 type C domain-containing protein" evidence="3">
    <location>
        <begin position="17"/>
        <end position="428"/>
    </location>
</feature>
<dbReference type="Pfam" id="PF00754">
    <property type="entry name" value="F5_F8_type_C"/>
    <property type="match status" value="1"/>
</dbReference>
<dbReference type="SUPFAM" id="SSF49785">
    <property type="entry name" value="Galactose-binding domain-like"/>
    <property type="match status" value="1"/>
</dbReference>
<feature type="transmembrane region" description="Helical" evidence="2">
    <location>
        <begin position="236"/>
        <end position="259"/>
    </location>
</feature>
<evidence type="ECO:0000313" key="6">
    <source>
        <dbReference type="Proteomes" id="UP001620626"/>
    </source>
</evidence>
<dbReference type="InterPro" id="IPR008979">
    <property type="entry name" value="Galactose-bd-like_sf"/>
</dbReference>
<sequence>MFALAFPSFLPAVVLRALLQIRVFSSANQWHRFEFSNGDSVPKSSTCASPMALGMESGELPDDWLFASSSFHAYSLGPHNARIRSEKGGGAWCPREQIKADTYEFIQVDFPFSHEILGVEVQGRHANGSGREWAEALVIDFLKERWDGTNWTRYENDKKEQILLANRDQQSAVLIPLIPSLFAVSLRLVPFSSQLRTVCLRFELYGCTTEEGKGKAKSAGASSLSSSSSSSSSSSVFPLLLLLIPSSFVLFLLLLLLLFRAIRSFLRRAISSDQKGLFGSSSAGGSPPLLPSSSWQNIRLPFDTTNAKVFSPSFCRFDTLSLGCSLRSSSPAAEEQPKNIYYAEEEGEEDEQMQRKNEVTRSRSLHAAALIGTPTKISAQIPVRPVRLCQLAHSSSQPESFRAVTRPLCQRPKPVPKPRRTANFTERN</sequence>
<accession>A0ABD2K5N3</accession>
<dbReference type="AlphaFoldDB" id="A0ABD2K5N3"/>
<keyword evidence="2" id="KW-0812">Transmembrane</keyword>
<comment type="caution">
    <text evidence="5">The sequence shown here is derived from an EMBL/GenBank/DDBJ whole genome shotgun (WGS) entry which is preliminary data.</text>
</comment>
<dbReference type="PROSITE" id="PS50022">
    <property type="entry name" value="FA58C_3"/>
    <property type="match status" value="1"/>
</dbReference>
<evidence type="ECO:0000256" key="2">
    <source>
        <dbReference type="SAM" id="Phobius"/>
    </source>
</evidence>